<evidence type="ECO:0000313" key="2">
    <source>
        <dbReference type="Proteomes" id="UP000199308"/>
    </source>
</evidence>
<accession>A0A1I0ER79</accession>
<organism evidence="1 2">
    <name type="scientific">Thalassotalea agarivorans</name>
    <name type="common">Thalassomonas agarivorans</name>
    <dbReference type="NCBI Taxonomy" id="349064"/>
    <lineage>
        <taxon>Bacteria</taxon>
        <taxon>Pseudomonadati</taxon>
        <taxon>Pseudomonadota</taxon>
        <taxon>Gammaproteobacteria</taxon>
        <taxon>Alteromonadales</taxon>
        <taxon>Colwelliaceae</taxon>
        <taxon>Thalassotalea</taxon>
    </lineage>
</organism>
<proteinExistence type="predicted"/>
<dbReference type="RefSeq" id="WP_093329589.1">
    <property type="nucleotide sequence ID" value="NZ_AP027363.1"/>
</dbReference>
<dbReference type="Pfam" id="PF11157">
    <property type="entry name" value="DUF2937"/>
    <property type="match status" value="1"/>
</dbReference>
<evidence type="ECO:0000313" key="1">
    <source>
        <dbReference type="EMBL" id="SET47957.1"/>
    </source>
</evidence>
<sequence>MLAFIATLLDRVLFTIAFIAGVQLPAFIQQYIQRLAGRLDEAQYNLAQYQHIADIHYQGSLDTLAQRYLANSDITVVKVGEIVQSLILRVDYLSSHLDTLQQANHVEKLWLFVTQVDTTIAQNTLHDYSLSIPIELNALIAGGSLAFLYMATKSSCAYCGRKAVSAVKQRSLARKKAA</sequence>
<protein>
    <recommendedName>
        <fullName evidence="3">DUF2937 domain-containing protein</fullName>
    </recommendedName>
</protein>
<gene>
    <name evidence="1" type="ORF">SAMN05660429_01909</name>
</gene>
<dbReference type="InterPro" id="IPR022584">
    <property type="entry name" value="DUF2937"/>
</dbReference>
<dbReference type="EMBL" id="FOHK01000008">
    <property type="protein sequence ID" value="SET47957.1"/>
    <property type="molecule type" value="Genomic_DNA"/>
</dbReference>
<name>A0A1I0ER79_THASX</name>
<evidence type="ECO:0008006" key="3">
    <source>
        <dbReference type="Google" id="ProtNLM"/>
    </source>
</evidence>
<dbReference type="AlphaFoldDB" id="A0A1I0ER79"/>
<reference evidence="1 2" key="1">
    <citation type="submission" date="2016-10" db="EMBL/GenBank/DDBJ databases">
        <authorList>
            <person name="de Groot N.N."/>
        </authorList>
    </citation>
    <scope>NUCLEOTIDE SEQUENCE [LARGE SCALE GENOMIC DNA]</scope>
    <source>
        <strain evidence="1 2">DSM 19706</strain>
    </source>
</reference>
<keyword evidence="2" id="KW-1185">Reference proteome</keyword>
<dbReference type="OrthoDB" id="7021410at2"/>
<dbReference type="STRING" id="349064.SAMN05660429_01909"/>
<dbReference type="Proteomes" id="UP000199308">
    <property type="component" value="Unassembled WGS sequence"/>
</dbReference>